<dbReference type="PANTHER" id="PTHR31479">
    <property type="entry name" value="ALPHA/BETA-HYDROLASES SUPERFAMILY PROTEIN"/>
    <property type="match status" value="1"/>
</dbReference>
<dbReference type="eggNOG" id="ENOG502QWRG">
    <property type="taxonomic scope" value="Eukaryota"/>
</dbReference>
<name>D8SBG0_SELML</name>
<feature type="domain" description="Fungal lipase-type" evidence="1">
    <location>
        <begin position="258"/>
        <end position="296"/>
    </location>
</feature>
<dbReference type="FunCoup" id="D8SBG0">
    <property type="interactions" value="675"/>
</dbReference>
<dbReference type="OMA" id="SCFEIAM"/>
<dbReference type="InParanoid" id="D8SBG0"/>
<dbReference type="Pfam" id="PF01764">
    <property type="entry name" value="Lipase_3"/>
    <property type="match status" value="1"/>
</dbReference>
<organism evidence="3">
    <name type="scientific">Selaginella moellendorffii</name>
    <name type="common">Spikemoss</name>
    <dbReference type="NCBI Taxonomy" id="88036"/>
    <lineage>
        <taxon>Eukaryota</taxon>
        <taxon>Viridiplantae</taxon>
        <taxon>Streptophyta</taxon>
        <taxon>Embryophyta</taxon>
        <taxon>Tracheophyta</taxon>
        <taxon>Lycopodiopsida</taxon>
        <taxon>Selaginellales</taxon>
        <taxon>Selaginellaceae</taxon>
        <taxon>Selaginella</taxon>
    </lineage>
</organism>
<accession>D8SBG0</accession>
<dbReference type="Gramene" id="EFJ18248">
    <property type="protein sequence ID" value="EFJ18248"/>
    <property type="gene ID" value="SELMODRAFT_420264"/>
</dbReference>
<dbReference type="AlphaFoldDB" id="D8SBG0"/>
<evidence type="ECO:0000313" key="2">
    <source>
        <dbReference type="EMBL" id="EFJ18248.1"/>
    </source>
</evidence>
<dbReference type="KEGG" id="smo:SELMODRAFT_420264"/>
<evidence type="ECO:0000313" key="3">
    <source>
        <dbReference type="Proteomes" id="UP000001514"/>
    </source>
</evidence>
<protein>
    <recommendedName>
        <fullName evidence="1">Fungal lipase-type domain-containing protein</fullName>
    </recommendedName>
</protein>
<gene>
    <name evidence="2" type="ORF">SELMODRAFT_420264</name>
</gene>
<dbReference type="Proteomes" id="UP000001514">
    <property type="component" value="Unassembled WGS sequence"/>
</dbReference>
<dbReference type="PANTHER" id="PTHR31479:SF2">
    <property type="entry name" value="ALPHA_BETA-HYDROLASES SUPERFAMILY PROTEIN"/>
    <property type="match status" value="1"/>
</dbReference>
<evidence type="ECO:0000259" key="1">
    <source>
        <dbReference type="Pfam" id="PF01764"/>
    </source>
</evidence>
<reference evidence="2 3" key="1">
    <citation type="journal article" date="2011" name="Science">
        <title>The Selaginella genome identifies genetic changes associated with the evolution of vascular plants.</title>
        <authorList>
            <person name="Banks J.A."/>
            <person name="Nishiyama T."/>
            <person name="Hasebe M."/>
            <person name="Bowman J.L."/>
            <person name="Gribskov M."/>
            <person name="dePamphilis C."/>
            <person name="Albert V.A."/>
            <person name="Aono N."/>
            <person name="Aoyama T."/>
            <person name="Ambrose B.A."/>
            <person name="Ashton N.W."/>
            <person name="Axtell M.J."/>
            <person name="Barker E."/>
            <person name="Barker M.S."/>
            <person name="Bennetzen J.L."/>
            <person name="Bonawitz N.D."/>
            <person name="Chapple C."/>
            <person name="Cheng C."/>
            <person name="Correa L.G."/>
            <person name="Dacre M."/>
            <person name="DeBarry J."/>
            <person name="Dreyer I."/>
            <person name="Elias M."/>
            <person name="Engstrom E.M."/>
            <person name="Estelle M."/>
            <person name="Feng L."/>
            <person name="Finet C."/>
            <person name="Floyd S.K."/>
            <person name="Frommer W.B."/>
            <person name="Fujita T."/>
            <person name="Gramzow L."/>
            <person name="Gutensohn M."/>
            <person name="Harholt J."/>
            <person name="Hattori M."/>
            <person name="Heyl A."/>
            <person name="Hirai T."/>
            <person name="Hiwatashi Y."/>
            <person name="Ishikawa M."/>
            <person name="Iwata M."/>
            <person name="Karol K.G."/>
            <person name="Koehler B."/>
            <person name="Kolukisaoglu U."/>
            <person name="Kubo M."/>
            <person name="Kurata T."/>
            <person name="Lalonde S."/>
            <person name="Li K."/>
            <person name="Li Y."/>
            <person name="Litt A."/>
            <person name="Lyons E."/>
            <person name="Manning G."/>
            <person name="Maruyama T."/>
            <person name="Michael T.P."/>
            <person name="Mikami K."/>
            <person name="Miyazaki S."/>
            <person name="Morinaga S."/>
            <person name="Murata T."/>
            <person name="Mueller-Roeber B."/>
            <person name="Nelson D.R."/>
            <person name="Obara M."/>
            <person name="Oguri Y."/>
            <person name="Olmstead R.G."/>
            <person name="Onodera N."/>
            <person name="Petersen B.L."/>
            <person name="Pils B."/>
            <person name="Prigge M."/>
            <person name="Rensing S.A."/>
            <person name="Riano-Pachon D.M."/>
            <person name="Roberts A.W."/>
            <person name="Sato Y."/>
            <person name="Scheller H.V."/>
            <person name="Schulz B."/>
            <person name="Schulz C."/>
            <person name="Shakirov E.V."/>
            <person name="Shibagaki N."/>
            <person name="Shinohara N."/>
            <person name="Shippen D.E."/>
            <person name="Soerensen I."/>
            <person name="Sotooka R."/>
            <person name="Sugimoto N."/>
            <person name="Sugita M."/>
            <person name="Sumikawa N."/>
            <person name="Tanurdzic M."/>
            <person name="Theissen G."/>
            <person name="Ulvskov P."/>
            <person name="Wakazuki S."/>
            <person name="Weng J.K."/>
            <person name="Willats W.W."/>
            <person name="Wipf D."/>
            <person name="Wolf P.G."/>
            <person name="Yang L."/>
            <person name="Zimmer A.D."/>
            <person name="Zhu Q."/>
            <person name="Mitros T."/>
            <person name="Hellsten U."/>
            <person name="Loque D."/>
            <person name="Otillar R."/>
            <person name="Salamov A."/>
            <person name="Schmutz J."/>
            <person name="Shapiro H."/>
            <person name="Lindquist E."/>
            <person name="Lucas S."/>
            <person name="Rokhsar D."/>
            <person name="Grigoriev I.V."/>
        </authorList>
    </citation>
    <scope>NUCLEOTIDE SEQUENCE [LARGE SCALE GENOMIC DNA]</scope>
</reference>
<dbReference type="InterPro" id="IPR002921">
    <property type="entry name" value="Fungal_lipase-type"/>
</dbReference>
<dbReference type="EMBL" id="GL377610">
    <property type="protein sequence ID" value="EFJ18248.1"/>
    <property type="molecule type" value="Genomic_DNA"/>
</dbReference>
<sequence length="478" mass="52847">MGISNQFAIEGKVTESQGWYCLLLQQACSDAQLLACSSSRSEALCLAGGLAIGHQAENDMRGADLILPEGMTCCVVSLKTRGGVSSELTKWKEQAVADTKSWLLWDQEEDKSDLQLTCYGLDGNFGYPSREITYGVMYHKWDVLDDKRAILACLVSSVYSLQHDRSKNYTGTPQALAPPWWTSFNYELLDVILGNDKLRINGAVFVWNYKNHWKPARAPMVVLALRGTDSLTSDYIVDFKIANQELYKTGRFTAAYNALRNAVAWHGKDNVCITGHSLGAAVALSAARMMASHGQFVEAHLFNPPFSSSTAPYKSLFGAETYSNLQEVYTVAKAGLVNLLVDAAKRRESEAEFAALGSWYPDMYVHPSDPVCSGFLEHFKNYQYMLQGKYARLAMPHESIRGVLCSSKAKPHHLIPSARLHVPADEGKAASARDAHSLTQWWSDGAVVQVQFVNLTGQEHLDHPLQIPFGGISYEAMV</sequence>
<dbReference type="GO" id="GO:0006629">
    <property type="term" value="P:lipid metabolic process"/>
    <property type="evidence" value="ECO:0007669"/>
    <property type="project" value="InterPro"/>
</dbReference>
<dbReference type="SUPFAM" id="SSF53474">
    <property type="entry name" value="alpha/beta-Hydrolases"/>
    <property type="match status" value="1"/>
</dbReference>
<proteinExistence type="predicted"/>
<dbReference type="InterPro" id="IPR029058">
    <property type="entry name" value="AB_hydrolase_fold"/>
</dbReference>
<dbReference type="HOGENOM" id="CLU_571620_0_0_1"/>
<dbReference type="Gene3D" id="3.40.50.1820">
    <property type="entry name" value="alpha/beta hydrolase"/>
    <property type="match status" value="1"/>
</dbReference>
<keyword evidence="3" id="KW-1185">Reference proteome</keyword>